<dbReference type="InterPro" id="IPR013083">
    <property type="entry name" value="Znf_RING/FYVE/PHD"/>
</dbReference>
<gene>
    <name evidence="6" type="ORF">EmuJ_000470300</name>
</gene>
<accession>A0A068Y5N3</accession>
<evidence type="ECO:0000259" key="5">
    <source>
        <dbReference type="PROSITE" id="PS51344"/>
    </source>
</evidence>
<evidence type="ECO:0000256" key="2">
    <source>
        <dbReference type="ARBA" id="ARBA00023015"/>
    </source>
</evidence>
<keyword evidence="3" id="KW-0804">Transcription</keyword>
<evidence type="ECO:0000256" key="1">
    <source>
        <dbReference type="ARBA" id="ARBA00008947"/>
    </source>
</evidence>
<reference evidence="6" key="1">
    <citation type="journal article" date="2013" name="Nature">
        <title>The genomes of four tapeworm species reveal adaptations to parasitism.</title>
        <authorList>
            <person name="Tsai I.J."/>
            <person name="Zarowiecki M."/>
            <person name="Holroyd N."/>
            <person name="Garciarrubio A."/>
            <person name="Sanchez-Flores A."/>
            <person name="Brooks K.L."/>
            <person name="Tracey A."/>
            <person name="Bobes R.J."/>
            <person name="Fragoso G."/>
            <person name="Sciutto E."/>
            <person name="Aslett M."/>
            <person name="Beasley H."/>
            <person name="Bennett H.M."/>
            <person name="Cai J."/>
            <person name="Camicia F."/>
            <person name="Clark R."/>
            <person name="Cucher M."/>
            <person name="De Silva N."/>
            <person name="Day T.A."/>
            <person name="Deplazes P."/>
            <person name="Estrada K."/>
            <person name="Fernandez C."/>
            <person name="Holland P.W."/>
            <person name="Hou J."/>
            <person name="Hu S."/>
            <person name="Huckvale T."/>
            <person name="Hung S.S."/>
            <person name="Kamenetzky L."/>
            <person name="Keane J.A."/>
            <person name="Kiss F."/>
            <person name="Koziol U."/>
            <person name="Lambert O."/>
            <person name="Liu K."/>
            <person name="Luo X."/>
            <person name="Luo Y."/>
            <person name="Macchiaroli N."/>
            <person name="Nichol S."/>
            <person name="Paps J."/>
            <person name="Parkinson J."/>
            <person name="Pouchkina-Stantcheva N."/>
            <person name="Riddiford N."/>
            <person name="Rosenzvit M."/>
            <person name="Salinas G."/>
            <person name="Wasmuth J.D."/>
            <person name="Zamanian M."/>
            <person name="Zheng Y."/>
            <person name="Cai X."/>
            <person name="Soberon X."/>
            <person name="Olson P.D."/>
            <person name="Laclette J.P."/>
            <person name="Brehm K."/>
            <person name="Berriman M."/>
            <person name="Garciarrubio A."/>
            <person name="Bobes R.J."/>
            <person name="Fragoso G."/>
            <person name="Sanchez-Flores A."/>
            <person name="Estrada K."/>
            <person name="Cevallos M.A."/>
            <person name="Morett E."/>
            <person name="Gonzalez V."/>
            <person name="Portillo T."/>
            <person name="Ochoa-Leyva A."/>
            <person name="Jose M.V."/>
            <person name="Sciutto E."/>
            <person name="Landa A."/>
            <person name="Jimenez L."/>
            <person name="Valdes V."/>
            <person name="Carrero J.C."/>
            <person name="Larralde C."/>
            <person name="Morales-Montor J."/>
            <person name="Limon-Lason J."/>
            <person name="Soberon X."/>
            <person name="Laclette J.P."/>
        </authorList>
    </citation>
    <scope>NUCLEOTIDE SEQUENCE [LARGE SCALE GENOMIC DNA]</scope>
</reference>
<dbReference type="SMART" id="SM00531">
    <property type="entry name" value="TFIIE"/>
    <property type="match status" value="1"/>
</dbReference>
<evidence type="ECO:0000313" key="6">
    <source>
        <dbReference type="EMBL" id="CDS37458.1"/>
    </source>
</evidence>
<dbReference type="eggNOG" id="KOG2593">
    <property type="taxonomic scope" value="Eukaryota"/>
</dbReference>
<feature type="region of interest" description="Disordered" evidence="4">
    <location>
        <begin position="224"/>
        <end position="263"/>
    </location>
</feature>
<dbReference type="EMBL" id="LN902843">
    <property type="protein sequence ID" value="CDS37458.1"/>
    <property type="molecule type" value="Genomic_DNA"/>
</dbReference>
<feature type="domain" description="HTH TFE/IIEalpha-type" evidence="5">
    <location>
        <begin position="27"/>
        <end position="117"/>
    </location>
</feature>
<feature type="region of interest" description="Disordered" evidence="4">
    <location>
        <begin position="380"/>
        <end position="426"/>
    </location>
</feature>
<feature type="compositionally biased region" description="Low complexity" evidence="4">
    <location>
        <begin position="396"/>
        <end position="415"/>
    </location>
</feature>
<dbReference type="SUPFAM" id="SSF57783">
    <property type="entry name" value="Zinc beta-ribbon"/>
    <property type="match status" value="1"/>
</dbReference>
<dbReference type="PANTHER" id="PTHR13097">
    <property type="entry name" value="TRANSCRIPTION INITIATION FACTOR IIE, ALPHA SUBUNIT"/>
    <property type="match status" value="1"/>
</dbReference>
<dbReference type="InterPro" id="IPR024550">
    <property type="entry name" value="TFIIEa/SarR/Rpc3_HTH_dom"/>
</dbReference>
<feature type="compositionally biased region" description="Polar residues" evidence="4">
    <location>
        <begin position="416"/>
        <end position="426"/>
    </location>
</feature>
<evidence type="ECO:0000313" key="7">
    <source>
        <dbReference type="Proteomes" id="UP000017246"/>
    </source>
</evidence>
<evidence type="ECO:0000256" key="3">
    <source>
        <dbReference type="ARBA" id="ARBA00023163"/>
    </source>
</evidence>
<dbReference type="Gene3D" id="3.30.40.10">
    <property type="entry name" value="Zinc/RING finger domain, C3HC4 (zinc finger)"/>
    <property type="match status" value="1"/>
</dbReference>
<feature type="compositionally biased region" description="Polar residues" evidence="4">
    <location>
        <begin position="236"/>
        <end position="263"/>
    </location>
</feature>
<dbReference type="InterPro" id="IPR002853">
    <property type="entry name" value="TFIIE_asu"/>
</dbReference>
<evidence type="ECO:0000256" key="4">
    <source>
        <dbReference type="SAM" id="MobiDB-lite"/>
    </source>
</evidence>
<feature type="compositionally biased region" description="Low complexity" evidence="4">
    <location>
        <begin position="332"/>
        <end position="350"/>
    </location>
</feature>
<dbReference type="STRING" id="6211.A0A068Y5N3"/>
<keyword evidence="7" id="KW-1185">Reference proteome</keyword>
<dbReference type="InterPro" id="IPR017919">
    <property type="entry name" value="TFIIE/TFIIEa_HTH"/>
</dbReference>
<name>A0A068Y5N3_ECHMU</name>
<protein>
    <submittedName>
        <fullName evidence="6">Locus tagral transcription factor iie subunit 1</fullName>
    </submittedName>
</protein>
<reference evidence="6" key="2">
    <citation type="submission" date="2015-11" db="EMBL/GenBank/DDBJ databases">
        <authorList>
            <person name="Zhang Y."/>
            <person name="Guo Z."/>
        </authorList>
    </citation>
    <scope>NUCLEOTIDE SEQUENCE</scope>
</reference>
<dbReference type="GO" id="GO:0005673">
    <property type="term" value="C:transcription factor TFIIE complex"/>
    <property type="evidence" value="ECO:0007669"/>
    <property type="project" value="TreeGrafter"/>
</dbReference>
<dbReference type="OrthoDB" id="361102at2759"/>
<dbReference type="AlphaFoldDB" id="A0A068Y5N3"/>
<dbReference type="Proteomes" id="UP000017246">
    <property type="component" value="Unassembled WGS sequence"/>
</dbReference>
<dbReference type="PANTHER" id="PTHR13097:SF7">
    <property type="entry name" value="GENERAL TRANSCRIPTION FACTOR IIE SUBUNIT 1"/>
    <property type="match status" value="1"/>
</dbReference>
<comment type="similarity">
    <text evidence="1">Belongs to the TFIIE alpha subunit family.</text>
</comment>
<dbReference type="PROSITE" id="PS51344">
    <property type="entry name" value="HTH_TFE_IIE"/>
    <property type="match status" value="1"/>
</dbReference>
<proteinExistence type="inferred from homology"/>
<dbReference type="GO" id="GO:0006367">
    <property type="term" value="P:transcription initiation at RNA polymerase II promoter"/>
    <property type="evidence" value="ECO:0007669"/>
    <property type="project" value="InterPro"/>
</dbReference>
<feature type="region of interest" description="Disordered" evidence="4">
    <location>
        <begin position="293"/>
        <end position="356"/>
    </location>
</feature>
<dbReference type="InterPro" id="IPR039997">
    <property type="entry name" value="TFE"/>
</dbReference>
<organism evidence="6 7">
    <name type="scientific">Echinococcus multilocularis</name>
    <name type="common">Fox tapeworm</name>
    <dbReference type="NCBI Taxonomy" id="6211"/>
    <lineage>
        <taxon>Eukaryota</taxon>
        <taxon>Metazoa</taxon>
        <taxon>Spiralia</taxon>
        <taxon>Lophotrochozoa</taxon>
        <taxon>Platyhelminthes</taxon>
        <taxon>Cestoda</taxon>
        <taxon>Eucestoda</taxon>
        <taxon>Cyclophyllidea</taxon>
        <taxon>Taeniidae</taxon>
        <taxon>Echinococcus</taxon>
    </lineage>
</organism>
<keyword evidence="2" id="KW-0805">Transcription regulation</keyword>
<dbReference type="Pfam" id="PF02002">
    <property type="entry name" value="TFIIE_alpha"/>
    <property type="match status" value="1"/>
</dbReference>
<dbReference type="OMA" id="ILIRYPC"/>
<sequence length="477" mass="52593">MKRSLPFVEVSRTPVPSSDQTELPLCLKRLVRTIVRSFYSREHSLIIDLLVRNTIMKEDDLCERLRFEKKQLRQHLHTLKTDQFIKSKLQLETDTEGKIAKIIHYFIDYKVFVNIVKYRLDQMQRRLEAEQRQTSSRALFRCFSCNSAYTDLEVDRLLDPLTGALVCVYCRSEVKEEEDNAQRSDARALVAKFHQQVRGPLDTLLKECDQVHLSSSILEPEFRALEPLPGTKSETDSSSNAVDSRAVNSWMNDSSKNPMATSTESTVTIVLDAPTSSNVSAPKERPIWMSESTIDSGLGAGLGELDRGPTGDPSSTSDSTTQTLAPGRVPTSLLDPSSSSAPDGAQSSSGLQNSTSNVSAISASDIMQLLRVHERRGLGIHGPKTALNRPPNVPTSKASASANPKNNQNSNSVNSHVQDASINSNPVSTPSNYVVKCGTSSTPIPDITLSTIKSMEPGERSEYVHVGLRLYRDTVTD</sequence>
<feature type="compositionally biased region" description="Low complexity" evidence="4">
    <location>
        <begin position="310"/>
        <end position="321"/>
    </location>
</feature>